<evidence type="ECO:0000256" key="6">
    <source>
        <dbReference type="ARBA" id="ARBA00023054"/>
    </source>
</evidence>
<evidence type="ECO:0000313" key="10">
    <source>
        <dbReference type="EMBL" id="JAI17575.1"/>
    </source>
</evidence>
<dbReference type="PANTHER" id="PTHR10921">
    <property type="entry name" value="NUCLEAR DISTRIBUTION PROTEIN NUDE HOMOLOG 1"/>
    <property type="match status" value="1"/>
</dbReference>
<evidence type="ECO:0000256" key="5">
    <source>
        <dbReference type="ARBA" id="ARBA00022701"/>
    </source>
</evidence>
<dbReference type="GO" id="GO:0007020">
    <property type="term" value="P:microtubule nucleation"/>
    <property type="evidence" value="ECO:0007669"/>
    <property type="project" value="TreeGrafter"/>
</dbReference>
<dbReference type="GO" id="GO:0005871">
    <property type="term" value="C:kinesin complex"/>
    <property type="evidence" value="ECO:0007669"/>
    <property type="project" value="TreeGrafter"/>
</dbReference>
<comment type="similarity">
    <text evidence="3">Belongs to the nudE family.</text>
</comment>
<evidence type="ECO:0000256" key="7">
    <source>
        <dbReference type="ARBA" id="ARBA00023212"/>
    </source>
</evidence>
<feature type="region of interest" description="Disordered" evidence="8">
    <location>
        <begin position="315"/>
        <end position="343"/>
    </location>
</feature>
<dbReference type="GO" id="GO:0005874">
    <property type="term" value="C:microtubule"/>
    <property type="evidence" value="ECO:0007669"/>
    <property type="project" value="UniProtKB-KW"/>
</dbReference>
<keyword evidence="5" id="KW-0493">Microtubule</keyword>
<evidence type="ECO:0000256" key="3">
    <source>
        <dbReference type="ARBA" id="ARBA00007429"/>
    </source>
</evidence>
<keyword evidence="6" id="KW-0175">Coiled coil</keyword>
<dbReference type="EMBL" id="GDAI01000028">
    <property type="protein sequence ID" value="JAI17575.1"/>
    <property type="molecule type" value="mRNA"/>
</dbReference>
<dbReference type="GO" id="GO:0005813">
    <property type="term" value="C:centrosome"/>
    <property type="evidence" value="ECO:0007669"/>
    <property type="project" value="UniProtKB-SubCell"/>
</dbReference>
<feature type="compositionally biased region" description="Basic and acidic residues" evidence="8">
    <location>
        <begin position="328"/>
        <end position="337"/>
    </location>
</feature>
<keyword evidence="7" id="KW-0206">Cytoskeleton</keyword>
<dbReference type="GO" id="GO:0051642">
    <property type="term" value="P:centrosome localization"/>
    <property type="evidence" value="ECO:0007669"/>
    <property type="project" value="TreeGrafter"/>
</dbReference>
<dbReference type="Pfam" id="PF04880">
    <property type="entry name" value="NUDE_C"/>
    <property type="match status" value="1"/>
</dbReference>
<dbReference type="GO" id="GO:0047496">
    <property type="term" value="P:vesicle transport along microtubule"/>
    <property type="evidence" value="ECO:0007669"/>
    <property type="project" value="TreeGrafter"/>
</dbReference>
<feature type="domain" description="NUDE" evidence="9">
    <location>
        <begin position="133"/>
        <end position="260"/>
    </location>
</feature>
<protein>
    <submittedName>
        <fullName evidence="10">Putative lis1-interacting protein nude</fullName>
    </submittedName>
</protein>
<dbReference type="InterPro" id="IPR006964">
    <property type="entry name" value="NUDE_dom"/>
</dbReference>
<organism evidence="10">
    <name type="scientific">Tabanus bromius</name>
    <name type="common">Band-eyed brown horse fly</name>
    <dbReference type="NCBI Taxonomy" id="304241"/>
    <lineage>
        <taxon>Eukaryota</taxon>
        <taxon>Metazoa</taxon>
        <taxon>Ecdysozoa</taxon>
        <taxon>Arthropoda</taxon>
        <taxon>Hexapoda</taxon>
        <taxon>Insecta</taxon>
        <taxon>Pterygota</taxon>
        <taxon>Neoptera</taxon>
        <taxon>Endopterygota</taxon>
        <taxon>Diptera</taxon>
        <taxon>Brachycera</taxon>
        <taxon>Tabanomorpha</taxon>
        <taxon>Tabanoidea</taxon>
        <taxon>Tabanidae</taxon>
        <taxon>Tabanus</taxon>
    </lineage>
</organism>
<keyword evidence="4" id="KW-0963">Cytoplasm</keyword>
<feature type="compositionally biased region" description="Polar residues" evidence="8">
    <location>
        <begin position="315"/>
        <end position="326"/>
    </location>
</feature>
<dbReference type="GO" id="GO:0007100">
    <property type="term" value="P:mitotic centrosome separation"/>
    <property type="evidence" value="ECO:0007669"/>
    <property type="project" value="TreeGrafter"/>
</dbReference>
<dbReference type="InterPro" id="IPR033494">
    <property type="entry name" value="NUDE"/>
</dbReference>
<proteinExistence type="evidence at transcript level"/>
<evidence type="ECO:0000259" key="9">
    <source>
        <dbReference type="Pfam" id="PF04880"/>
    </source>
</evidence>
<evidence type="ECO:0000256" key="2">
    <source>
        <dbReference type="ARBA" id="ARBA00004300"/>
    </source>
</evidence>
<comment type="subcellular location">
    <subcellularLocation>
        <location evidence="2">Cytoplasm</location>
        <location evidence="2">Cytoskeleton</location>
        <location evidence="2">Microtubule organizing center</location>
        <location evidence="2">Centrosome</location>
    </subcellularLocation>
    <subcellularLocation>
        <location evidence="1">Cytoplasm</location>
        <location evidence="1">Cytoskeleton</location>
        <location evidence="1">Spindle</location>
    </subcellularLocation>
</comment>
<dbReference type="GO" id="GO:0005819">
    <property type="term" value="C:spindle"/>
    <property type="evidence" value="ECO:0007669"/>
    <property type="project" value="UniProtKB-SubCell"/>
</dbReference>
<dbReference type="GO" id="GO:0007059">
    <property type="term" value="P:chromosome segregation"/>
    <property type="evidence" value="ECO:0007669"/>
    <property type="project" value="TreeGrafter"/>
</dbReference>
<feature type="region of interest" description="Disordered" evidence="8">
    <location>
        <begin position="172"/>
        <end position="233"/>
    </location>
</feature>
<accession>A0A0K8TUG3</accession>
<evidence type="ECO:0000256" key="4">
    <source>
        <dbReference type="ARBA" id="ARBA00022490"/>
    </source>
</evidence>
<dbReference type="PANTHER" id="PTHR10921:SF1">
    <property type="entry name" value="NUCLEAR DISTRIBUTION PROTEIN NUDE HOMOLOG"/>
    <property type="match status" value="1"/>
</dbReference>
<dbReference type="GO" id="GO:0000776">
    <property type="term" value="C:kinetochore"/>
    <property type="evidence" value="ECO:0007669"/>
    <property type="project" value="TreeGrafter"/>
</dbReference>
<dbReference type="GO" id="GO:0000132">
    <property type="term" value="P:establishment of mitotic spindle orientation"/>
    <property type="evidence" value="ECO:0007669"/>
    <property type="project" value="TreeGrafter"/>
</dbReference>
<dbReference type="GO" id="GO:0016477">
    <property type="term" value="P:cell migration"/>
    <property type="evidence" value="ECO:0007669"/>
    <property type="project" value="TreeGrafter"/>
</dbReference>
<sequence length="343" mass="39099">MEAVPNFSSVEDECRYWKERAKLYHKEWSETKQEFDEFVEDSRQLEAEMETTLEQKENIIKDLRKQVMQLEHENESLRIKLDSFGIDFANLEKQLTTTQREKENMKSYLRQLEQKNDDLERAHRILSESIAGIETMLDKAYEKNALLESEVDEKEVLQEKLQRLMDETRDLKQELNVKSRPNPGEMNGIMDKCLGNADASRSEAEPQTPASAKHDSSQSQHSIKHPDNLINGNAMTASSRTTALNIVADMLRKLNLDKTLLCSRCDKFRCICQRPIENNLSASTSSVSSAGGSSSFTSASNFGSNVLKRLTQRVSGITTESQSNAMESKLKAYREHNVPAPRQ</sequence>
<evidence type="ECO:0000256" key="8">
    <source>
        <dbReference type="SAM" id="MobiDB-lite"/>
    </source>
</evidence>
<reference evidence="10" key="1">
    <citation type="journal article" date="2015" name="Insect Biochem. Mol. Biol.">
        <title>An insight into the sialome of the horse fly, Tabanus bromius.</title>
        <authorList>
            <person name="Ribeiro J.M."/>
            <person name="Kazimirova M."/>
            <person name="Takac P."/>
            <person name="Andersen J.F."/>
            <person name="Francischetti I.M."/>
        </authorList>
    </citation>
    <scope>NUCLEOTIDE SEQUENCE</scope>
</reference>
<dbReference type="Gene3D" id="6.10.250.1080">
    <property type="match status" value="1"/>
</dbReference>
<name>A0A0K8TUG3_TABBR</name>
<dbReference type="AlphaFoldDB" id="A0A0K8TUG3"/>
<dbReference type="GO" id="GO:0008017">
    <property type="term" value="F:microtubule binding"/>
    <property type="evidence" value="ECO:0007669"/>
    <property type="project" value="InterPro"/>
</dbReference>
<evidence type="ECO:0000256" key="1">
    <source>
        <dbReference type="ARBA" id="ARBA00004186"/>
    </source>
</evidence>